<proteinExistence type="predicted"/>
<dbReference type="Proteomes" id="UP000712281">
    <property type="component" value="Unassembled WGS sequence"/>
</dbReference>
<gene>
    <name evidence="1" type="ORF">F2Q68_00011439</name>
</gene>
<comment type="caution">
    <text evidence="1">The sequence shown here is derived from an EMBL/GenBank/DDBJ whole genome shotgun (WGS) entry which is preliminary data.</text>
</comment>
<dbReference type="EMBL" id="QGKW02000717">
    <property type="protein sequence ID" value="KAF2598081.1"/>
    <property type="molecule type" value="Genomic_DNA"/>
</dbReference>
<evidence type="ECO:0000313" key="2">
    <source>
        <dbReference type="Proteomes" id="UP000712281"/>
    </source>
</evidence>
<accession>A0A3N6PYB7</accession>
<evidence type="ECO:0000313" key="1">
    <source>
        <dbReference type="EMBL" id="KAF2598081.1"/>
    </source>
</evidence>
<protein>
    <submittedName>
        <fullName evidence="1">Uncharacterized protein</fullName>
    </submittedName>
</protein>
<dbReference type="AlphaFoldDB" id="A0A3N6PYB7"/>
<sequence length="122" mass="14240">MHQRGLRLYSAAFKKENTEKSPRRVALAPRRCCRAHTRETSGKISAEIQVCGQEAMRDFERLPVKSIPDVSRKDRCYEAVVQTSFSWPLIVIMMMVVLSKKMRMLEDMCLELWIIINYLYGP</sequence>
<name>A0A3N6PYB7_BRACR</name>
<organism evidence="1 2">
    <name type="scientific">Brassica cretica</name>
    <name type="common">Mustard</name>
    <dbReference type="NCBI Taxonomy" id="69181"/>
    <lineage>
        <taxon>Eukaryota</taxon>
        <taxon>Viridiplantae</taxon>
        <taxon>Streptophyta</taxon>
        <taxon>Embryophyta</taxon>
        <taxon>Tracheophyta</taxon>
        <taxon>Spermatophyta</taxon>
        <taxon>Magnoliopsida</taxon>
        <taxon>eudicotyledons</taxon>
        <taxon>Gunneridae</taxon>
        <taxon>Pentapetalae</taxon>
        <taxon>rosids</taxon>
        <taxon>malvids</taxon>
        <taxon>Brassicales</taxon>
        <taxon>Brassicaceae</taxon>
        <taxon>Brassiceae</taxon>
        <taxon>Brassica</taxon>
    </lineage>
</organism>
<reference evidence="1" key="1">
    <citation type="submission" date="2019-12" db="EMBL/GenBank/DDBJ databases">
        <title>Genome sequencing and annotation of Brassica cretica.</title>
        <authorList>
            <person name="Studholme D.J."/>
            <person name="Sarris P.F."/>
        </authorList>
    </citation>
    <scope>NUCLEOTIDE SEQUENCE</scope>
    <source>
        <strain evidence="1">PFS-001/15</strain>
        <tissue evidence="1">Leaf</tissue>
    </source>
</reference>